<dbReference type="Proteomes" id="UP000039865">
    <property type="component" value="Unassembled WGS sequence"/>
</dbReference>
<keyword evidence="2" id="KW-1185">Reference proteome</keyword>
<accession>A0A078AYM0</accession>
<protein>
    <submittedName>
        <fullName evidence="1">Uncharacterized protein</fullName>
    </submittedName>
</protein>
<dbReference type="AlphaFoldDB" id="A0A078AYM0"/>
<organism evidence="1 2">
    <name type="scientific">Stylonychia lemnae</name>
    <name type="common">Ciliate</name>
    <dbReference type="NCBI Taxonomy" id="5949"/>
    <lineage>
        <taxon>Eukaryota</taxon>
        <taxon>Sar</taxon>
        <taxon>Alveolata</taxon>
        <taxon>Ciliophora</taxon>
        <taxon>Intramacronucleata</taxon>
        <taxon>Spirotrichea</taxon>
        <taxon>Stichotrichia</taxon>
        <taxon>Sporadotrichida</taxon>
        <taxon>Oxytrichidae</taxon>
        <taxon>Stylonychinae</taxon>
        <taxon>Stylonychia</taxon>
    </lineage>
</organism>
<proteinExistence type="predicted"/>
<dbReference type="InParanoid" id="A0A078AYM0"/>
<name>A0A078AYM0_STYLE</name>
<dbReference type="EMBL" id="CCKQ01015695">
    <property type="protein sequence ID" value="CDW87525.1"/>
    <property type="molecule type" value="Genomic_DNA"/>
</dbReference>
<gene>
    <name evidence="1" type="primary">Contig7156.g7664</name>
    <name evidence="1" type="ORF">STYLEM_16631</name>
</gene>
<reference evidence="1 2" key="1">
    <citation type="submission" date="2014-06" db="EMBL/GenBank/DDBJ databases">
        <authorList>
            <person name="Swart Estienne"/>
        </authorList>
    </citation>
    <scope>NUCLEOTIDE SEQUENCE [LARGE SCALE GENOMIC DNA]</scope>
    <source>
        <strain evidence="1 2">130c</strain>
    </source>
</reference>
<evidence type="ECO:0000313" key="1">
    <source>
        <dbReference type="EMBL" id="CDW87525.1"/>
    </source>
</evidence>
<evidence type="ECO:0000313" key="2">
    <source>
        <dbReference type="Proteomes" id="UP000039865"/>
    </source>
</evidence>
<sequence length="76" mass="9026">MNVETQLVPNDLVFFFGCLIYPKEMYKSLATDSNQINDDIQKQQGIDCRVKMSMIYDTKMKIVPQDLIKNFRQQFR</sequence>